<feature type="compositionally biased region" description="Polar residues" evidence="1">
    <location>
        <begin position="60"/>
        <end position="81"/>
    </location>
</feature>
<proteinExistence type="predicted"/>
<dbReference type="Proteomes" id="UP000800200">
    <property type="component" value="Unassembled WGS sequence"/>
</dbReference>
<organism evidence="2 3">
    <name type="scientific">Zopfia rhizophila CBS 207.26</name>
    <dbReference type="NCBI Taxonomy" id="1314779"/>
    <lineage>
        <taxon>Eukaryota</taxon>
        <taxon>Fungi</taxon>
        <taxon>Dikarya</taxon>
        <taxon>Ascomycota</taxon>
        <taxon>Pezizomycotina</taxon>
        <taxon>Dothideomycetes</taxon>
        <taxon>Dothideomycetes incertae sedis</taxon>
        <taxon>Zopfiaceae</taxon>
        <taxon>Zopfia</taxon>
    </lineage>
</organism>
<dbReference type="OrthoDB" id="4357328at2759"/>
<dbReference type="AlphaFoldDB" id="A0A6A6ECU5"/>
<dbReference type="EMBL" id="ML994624">
    <property type="protein sequence ID" value="KAF2188389.1"/>
    <property type="molecule type" value="Genomic_DNA"/>
</dbReference>
<evidence type="ECO:0000313" key="3">
    <source>
        <dbReference type="Proteomes" id="UP000800200"/>
    </source>
</evidence>
<evidence type="ECO:0000256" key="1">
    <source>
        <dbReference type="SAM" id="MobiDB-lite"/>
    </source>
</evidence>
<reference evidence="2" key="1">
    <citation type="journal article" date="2020" name="Stud. Mycol.">
        <title>101 Dothideomycetes genomes: a test case for predicting lifestyles and emergence of pathogens.</title>
        <authorList>
            <person name="Haridas S."/>
            <person name="Albert R."/>
            <person name="Binder M."/>
            <person name="Bloem J."/>
            <person name="Labutti K."/>
            <person name="Salamov A."/>
            <person name="Andreopoulos B."/>
            <person name="Baker S."/>
            <person name="Barry K."/>
            <person name="Bills G."/>
            <person name="Bluhm B."/>
            <person name="Cannon C."/>
            <person name="Castanera R."/>
            <person name="Culley D."/>
            <person name="Daum C."/>
            <person name="Ezra D."/>
            <person name="Gonzalez J."/>
            <person name="Henrissat B."/>
            <person name="Kuo A."/>
            <person name="Liang C."/>
            <person name="Lipzen A."/>
            <person name="Lutzoni F."/>
            <person name="Magnuson J."/>
            <person name="Mondo S."/>
            <person name="Nolan M."/>
            <person name="Ohm R."/>
            <person name="Pangilinan J."/>
            <person name="Park H.-J."/>
            <person name="Ramirez L."/>
            <person name="Alfaro M."/>
            <person name="Sun H."/>
            <person name="Tritt A."/>
            <person name="Yoshinaga Y."/>
            <person name="Zwiers L.-H."/>
            <person name="Turgeon B."/>
            <person name="Goodwin S."/>
            <person name="Spatafora J."/>
            <person name="Crous P."/>
            <person name="Grigoriev I."/>
        </authorList>
    </citation>
    <scope>NUCLEOTIDE SEQUENCE</scope>
    <source>
        <strain evidence="2">CBS 207.26</strain>
    </source>
</reference>
<feature type="region of interest" description="Disordered" evidence="1">
    <location>
        <begin position="60"/>
        <end position="84"/>
    </location>
</feature>
<sequence length="109" mass="10678">MPLGSVCCDDGSSTYCPIGDYCDTNGCCPLGKFCNGPGGTMTFDTLTGTGSFPTRSSIATGHSGNNAVHTSAGNAASPQSTGAASAGFGFGHVPELSALLLLAGQLVLG</sequence>
<protein>
    <submittedName>
        <fullName evidence="2">Uncharacterized protein</fullName>
    </submittedName>
</protein>
<gene>
    <name evidence="2" type="ORF">K469DRAFT_95000</name>
</gene>
<evidence type="ECO:0000313" key="2">
    <source>
        <dbReference type="EMBL" id="KAF2188389.1"/>
    </source>
</evidence>
<keyword evidence="3" id="KW-1185">Reference proteome</keyword>
<name>A0A6A6ECU5_9PEZI</name>
<accession>A0A6A6ECU5</accession>